<dbReference type="Pfam" id="PF13814">
    <property type="entry name" value="Replic_Relax"/>
    <property type="match status" value="1"/>
</dbReference>
<dbReference type="RefSeq" id="WP_191296595.1">
    <property type="nucleotide sequence ID" value="NZ_BNAR01000002.1"/>
</dbReference>
<protein>
    <recommendedName>
        <fullName evidence="4">Replication-relaxation</fullName>
    </recommendedName>
</protein>
<reference evidence="3" key="1">
    <citation type="journal article" date="2019" name="Int. J. Syst. Evol. Microbiol.">
        <title>The Global Catalogue of Microorganisms (GCM) 10K type strain sequencing project: providing services to taxonomists for standard genome sequencing and annotation.</title>
        <authorList>
            <consortium name="The Broad Institute Genomics Platform"/>
            <consortium name="The Broad Institute Genome Sequencing Center for Infectious Disease"/>
            <person name="Wu L."/>
            <person name="Ma J."/>
        </authorList>
    </citation>
    <scope>NUCLEOTIDE SEQUENCE [LARGE SCALE GENOMIC DNA]</scope>
    <source>
        <strain evidence="3">CGMCC 4.7367</strain>
    </source>
</reference>
<gene>
    <name evidence="2" type="ORF">GCM10017774_12760</name>
</gene>
<comment type="caution">
    <text evidence="2">The sequence shown here is derived from an EMBL/GenBank/DDBJ whole genome shotgun (WGS) entry which is preliminary data.</text>
</comment>
<feature type="region of interest" description="Disordered" evidence="1">
    <location>
        <begin position="294"/>
        <end position="334"/>
    </location>
</feature>
<name>A0ABQ3M3F1_9PSEU</name>
<feature type="compositionally biased region" description="Pro residues" evidence="1">
    <location>
        <begin position="315"/>
        <end position="326"/>
    </location>
</feature>
<organism evidence="2 3">
    <name type="scientific">Lentzea cavernae</name>
    <dbReference type="NCBI Taxonomy" id="2020703"/>
    <lineage>
        <taxon>Bacteria</taxon>
        <taxon>Bacillati</taxon>
        <taxon>Actinomycetota</taxon>
        <taxon>Actinomycetes</taxon>
        <taxon>Pseudonocardiales</taxon>
        <taxon>Pseudonocardiaceae</taxon>
        <taxon>Lentzea</taxon>
    </lineage>
</organism>
<evidence type="ECO:0000313" key="2">
    <source>
        <dbReference type="EMBL" id="GHH32205.1"/>
    </source>
</evidence>
<evidence type="ECO:0008006" key="4">
    <source>
        <dbReference type="Google" id="ProtNLM"/>
    </source>
</evidence>
<evidence type="ECO:0000313" key="3">
    <source>
        <dbReference type="Proteomes" id="UP000605568"/>
    </source>
</evidence>
<sequence>MLAAPTPQRHHRTPKSARPSPRVANSAAHQALLSTRLTPRDRWIISMLWEHRVLTSEQITSVAFPSYRSGRQRLRELYLWGVIDRFQPFTPVGSAPMHYVLAPAGAAALASQHGLEVKDLGYRHDRAVGIAHSLRLAHTVGVNEWFVGLIGDALRSGDFAVDTWWSEVRCTRLFGDLTRPDGYGRLGRGAAHAEFFLEFDLGTEPLTKVVAKLVGYNALVESTGISTPLLFWFPTSRREANARKQLLAAWQGLDNPDAVPVSTAAANLLDPSEEPSPANAVWLSLDNRSARRSALHEVLPTCPRPASSSSDSPTVLPPPDPMPPAASRPGGGSR</sequence>
<proteinExistence type="predicted"/>
<evidence type="ECO:0000256" key="1">
    <source>
        <dbReference type="SAM" id="MobiDB-lite"/>
    </source>
</evidence>
<accession>A0ABQ3M3F1</accession>
<dbReference type="InterPro" id="IPR025855">
    <property type="entry name" value="Replic_Relax"/>
</dbReference>
<dbReference type="EMBL" id="BNAR01000002">
    <property type="protein sequence ID" value="GHH32205.1"/>
    <property type="molecule type" value="Genomic_DNA"/>
</dbReference>
<dbReference type="Proteomes" id="UP000605568">
    <property type="component" value="Unassembled WGS sequence"/>
</dbReference>
<feature type="region of interest" description="Disordered" evidence="1">
    <location>
        <begin position="1"/>
        <end position="25"/>
    </location>
</feature>
<keyword evidence="3" id="KW-1185">Reference proteome</keyword>
<feature type="compositionally biased region" description="Low complexity" evidence="1">
    <location>
        <begin position="304"/>
        <end position="314"/>
    </location>
</feature>